<dbReference type="PRINTS" id="PR00237">
    <property type="entry name" value="GPCRRHODOPSN"/>
</dbReference>
<evidence type="ECO:0000256" key="1">
    <source>
        <dbReference type="ARBA" id="ARBA00004651"/>
    </source>
</evidence>
<keyword evidence="10" id="KW-0325">Glycoprotein</keyword>
<name>A0A8T2IRH2_9PIPI</name>
<evidence type="ECO:0000259" key="14">
    <source>
        <dbReference type="PROSITE" id="PS50262"/>
    </source>
</evidence>
<dbReference type="AlphaFoldDB" id="A0A8T2IRH2"/>
<evidence type="ECO:0000256" key="6">
    <source>
        <dbReference type="ARBA" id="ARBA00022989"/>
    </source>
</evidence>
<dbReference type="SUPFAM" id="SSF81321">
    <property type="entry name" value="Family A G protein-coupled receptor-like"/>
    <property type="match status" value="1"/>
</dbReference>
<dbReference type="Pfam" id="PF13853">
    <property type="entry name" value="7tm_4"/>
    <property type="match status" value="1"/>
</dbReference>
<dbReference type="CDD" id="cd13954">
    <property type="entry name" value="7tmA_OR"/>
    <property type="match status" value="1"/>
</dbReference>
<keyword evidence="5 13" id="KW-0552">Olfaction</keyword>
<keyword evidence="6 13" id="KW-1133">Transmembrane helix</keyword>
<evidence type="ECO:0000256" key="7">
    <source>
        <dbReference type="ARBA" id="ARBA00023040"/>
    </source>
</evidence>
<comment type="caution">
    <text evidence="15">The sequence shown here is derived from an EMBL/GenBank/DDBJ whole genome shotgun (WGS) entry which is preliminary data.</text>
</comment>
<comment type="similarity">
    <text evidence="12">Belongs to the G-protein coupled receptor 1 family.</text>
</comment>
<dbReference type="PANTHER" id="PTHR26452">
    <property type="entry name" value="OLFACTORY RECEPTOR"/>
    <property type="match status" value="1"/>
</dbReference>
<keyword evidence="3 13" id="KW-0716">Sensory transduction</keyword>
<dbReference type="GO" id="GO:0005886">
    <property type="term" value="C:plasma membrane"/>
    <property type="evidence" value="ECO:0007669"/>
    <property type="project" value="UniProtKB-SubCell"/>
</dbReference>
<feature type="transmembrane region" description="Helical" evidence="13">
    <location>
        <begin position="271"/>
        <end position="291"/>
    </location>
</feature>
<evidence type="ECO:0000256" key="2">
    <source>
        <dbReference type="ARBA" id="ARBA00022475"/>
    </source>
</evidence>
<dbReference type="PRINTS" id="PR00245">
    <property type="entry name" value="OLFACTORYR"/>
</dbReference>
<gene>
    <name evidence="15" type="ORF">GDO86_013456</name>
</gene>
<feature type="transmembrane region" description="Helical" evidence="13">
    <location>
        <begin position="97"/>
        <end position="119"/>
    </location>
</feature>
<evidence type="ECO:0000256" key="8">
    <source>
        <dbReference type="ARBA" id="ARBA00023136"/>
    </source>
</evidence>
<dbReference type="FunFam" id="1.20.1070.10:FF:000010">
    <property type="entry name" value="Olfactory receptor"/>
    <property type="match status" value="1"/>
</dbReference>
<sequence>MSTNQSKEIIFIVQCFSDKQELQTPLLLVFLFVFLIIVFGNLTIFATITHSPQLHTPMYIFLGSLSIFDISYTSTTLPKLLLMLATQDKTISFGGCIAQLYFFIGFTCTEFLLLSVMAYDRYVAICHPLHYALLMNLKHCIKLIIVVWIAGFLDTAPFAFLIKNLSFCSSYHIDHFFCDFTPVLKIACSDTSTIEILTFVNGTVMALSAFALTLASYFVIISTILKTQSSKGRKKLFSTCTSHLTCVVIFYGTIISSYARPTKSYTPKQDAYFALIYIVLVPMLNPFIYTLKNKEFQDNLLKCKNNMKLFQF</sequence>
<dbReference type="GO" id="GO:0004984">
    <property type="term" value="F:olfactory receptor activity"/>
    <property type="evidence" value="ECO:0007669"/>
    <property type="project" value="InterPro"/>
</dbReference>
<evidence type="ECO:0000256" key="9">
    <source>
        <dbReference type="ARBA" id="ARBA00023170"/>
    </source>
</evidence>
<evidence type="ECO:0000313" key="15">
    <source>
        <dbReference type="EMBL" id="KAG8435525.1"/>
    </source>
</evidence>
<dbReference type="GO" id="GO:0004930">
    <property type="term" value="F:G protein-coupled receptor activity"/>
    <property type="evidence" value="ECO:0007669"/>
    <property type="project" value="UniProtKB-KW"/>
</dbReference>
<organism evidence="15 16">
    <name type="scientific">Hymenochirus boettgeri</name>
    <name type="common">Congo dwarf clawed frog</name>
    <dbReference type="NCBI Taxonomy" id="247094"/>
    <lineage>
        <taxon>Eukaryota</taxon>
        <taxon>Metazoa</taxon>
        <taxon>Chordata</taxon>
        <taxon>Craniata</taxon>
        <taxon>Vertebrata</taxon>
        <taxon>Euteleostomi</taxon>
        <taxon>Amphibia</taxon>
        <taxon>Batrachia</taxon>
        <taxon>Anura</taxon>
        <taxon>Pipoidea</taxon>
        <taxon>Pipidae</taxon>
        <taxon>Pipinae</taxon>
        <taxon>Hymenochirus</taxon>
    </lineage>
</organism>
<evidence type="ECO:0000256" key="3">
    <source>
        <dbReference type="ARBA" id="ARBA00022606"/>
    </source>
</evidence>
<dbReference type="InterPro" id="IPR000725">
    <property type="entry name" value="Olfact_rcpt"/>
</dbReference>
<feature type="domain" description="G-protein coupled receptors family 1 profile" evidence="14">
    <location>
        <begin position="40"/>
        <end position="289"/>
    </location>
</feature>
<evidence type="ECO:0000256" key="5">
    <source>
        <dbReference type="ARBA" id="ARBA00022725"/>
    </source>
</evidence>
<accession>A0A8T2IRH2</accession>
<dbReference type="Proteomes" id="UP000812440">
    <property type="component" value="Chromosome 7"/>
</dbReference>
<dbReference type="InterPro" id="IPR017452">
    <property type="entry name" value="GPCR_Rhodpsn_7TM"/>
</dbReference>
<dbReference type="OrthoDB" id="5967130at2759"/>
<evidence type="ECO:0000256" key="11">
    <source>
        <dbReference type="ARBA" id="ARBA00023224"/>
    </source>
</evidence>
<evidence type="ECO:0000313" key="16">
    <source>
        <dbReference type="Proteomes" id="UP000812440"/>
    </source>
</evidence>
<keyword evidence="7 12" id="KW-0297">G-protein coupled receptor</keyword>
<comment type="subcellular location">
    <subcellularLocation>
        <location evidence="1 13">Cell membrane</location>
        <topology evidence="1 13">Multi-pass membrane protein</topology>
    </subcellularLocation>
</comment>
<keyword evidence="11 12" id="KW-0807">Transducer</keyword>
<dbReference type="EMBL" id="JAACNH010000008">
    <property type="protein sequence ID" value="KAG8435525.1"/>
    <property type="molecule type" value="Genomic_DNA"/>
</dbReference>
<dbReference type="Gene3D" id="1.20.1070.10">
    <property type="entry name" value="Rhodopsin 7-helix transmembrane proteins"/>
    <property type="match status" value="1"/>
</dbReference>
<dbReference type="InterPro" id="IPR050516">
    <property type="entry name" value="Olfactory_GPCR"/>
</dbReference>
<evidence type="ECO:0000256" key="4">
    <source>
        <dbReference type="ARBA" id="ARBA00022692"/>
    </source>
</evidence>
<keyword evidence="9 12" id="KW-0675">Receptor</keyword>
<reference evidence="15" key="1">
    <citation type="thesis" date="2020" institute="ProQuest LLC" country="789 East Eisenhower Parkway, Ann Arbor, MI, USA">
        <title>Comparative Genomics and Chromosome Evolution.</title>
        <authorList>
            <person name="Mudd A.B."/>
        </authorList>
    </citation>
    <scope>NUCLEOTIDE SEQUENCE</scope>
    <source>
        <strain evidence="15">Female2</strain>
        <tissue evidence="15">Blood</tissue>
    </source>
</reference>
<feature type="transmembrane region" description="Helical" evidence="13">
    <location>
        <begin position="140"/>
        <end position="162"/>
    </location>
</feature>
<feature type="transmembrane region" description="Helical" evidence="13">
    <location>
        <begin position="204"/>
        <end position="224"/>
    </location>
</feature>
<evidence type="ECO:0000256" key="12">
    <source>
        <dbReference type="RuleBase" id="RU000688"/>
    </source>
</evidence>
<evidence type="ECO:0000256" key="10">
    <source>
        <dbReference type="ARBA" id="ARBA00023180"/>
    </source>
</evidence>
<keyword evidence="2 13" id="KW-1003">Cell membrane</keyword>
<evidence type="ECO:0000256" key="13">
    <source>
        <dbReference type="RuleBase" id="RU363047"/>
    </source>
</evidence>
<keyword evidence="4 12" id="KW-0812">Transmembrane</keyword>
<dbReference type="InterPro" id="IPR000276">
    <property type="entry name" value="GPCR_Rhodpsn"/>
</dbReference>
<feature type="transmembrane region" description="Helical" evidence="13">
    <location>
        <begin position="26"/>
        <end position="46"/>
    </location>
</feature>
<keyword evidence="8 13" id="KW-0472">Membrane</keyword>
<keyword evidence="16" id="KW-1185">Reference proteome</keyword>
<protein>
    <recommendedName>
        <fullName evidence="13">Olfactory receptor</fullName>
    </recommendedName>
</protein>
<feature type="transmembrane region" description="Helical" evidence="13">
    <location>
        <begin position="236"/>
        <end position="259"/>
    </location>
</feature>
<dbReference type="PROSITE" id="PS00237">
    <property type="entry name" value="G_PROTEIN_RECEP_F1_1"/>
    <property type="match status" value="1"/>
</dbReference>
<dbReference type="PROSITE" id="PS50262">
    <property type="entry name" value="G_PROTEIN_RECEP_F1_2"/>
    <property type="match status" value="1"/>
</dbReference>
<proteinExistence type="inferred from homology"/>